<name>A0A7W5Z6F3_9HYPH</name>
<evidence type="ECO:0000256" key="4">
    <source>
        <dbReference type="ARBA" id="ARBA00022842"/>
    </source>
</evidence>
<reference evidence="6 7" key="1">
    <citation type="submission" date="2020-08" db="EMBL/GenBank/DDBJ databases">
        <title>Genomic Encyclopedia of Type Strains, Phase IV (KMG-IV): sequencing the most valuable type-strain genomes for metagenomic binning, comparative biology and taxonomic classification.</title>
        <authorList>
            <person name="Goeker M."/>
        </authorList>
    </citation>
    <scope>NUCLEOTIDE SEQUENCE [LARGE SCALE GENOMIC DNA]</scope>
    <source>
        <strain evidence="6 7">DSM 28760</strain>
    </source>
</reference>
<evidence type="ECO:0000259" key="5">
    <source>
        <dbReference type="PROSITE" id="PS51462"/>
    </source>
</evidence>
<dbReference type="Pfam" id="PF00293">
    <property type="entry name" value="NUDIX"/>
    <property type="match status" value="1"/>
</dbReference>
<dbReference type="Proteomes" id="UP000537592">
    <property type="component" value="Unassembled WGS sequence"/>
</dbReference>
<dbReference type="AlphaFoldDB" id="A0A7W5Z6F3"/>
<proteinExistence type="predicted"/>
<dbReference type="EMBL" id="JACICC010000007">
    <property type="protein sequence ID" value="MBB3810705.1"/>
    <property type="molecule type" value="Genomic_DNA"/>
</dbReference>
<organism evidence="6 7">
    <name type="scientific">Pseudochelatococcus contaminans</name>
    <dbReference type="NCBI Taxonomy" id="1538103"/>
    <lineage>
        <taxon>Bacteria</taxon>
        <taxon>Pseudomonadati</taxon>
        <taxon>Pseudomonadota</taxon>
        <taxon>Alphaproteobacteria</taxon>
        <taxon>Hyphomicrobiales</taxon>
        <taxon>Chelatococcaceae</taxon>
        <taxon>Pseudochelatococcus</taxon>
    </lineage>
</organism>
<dbReference type="GO" id="GO:0046872">
    <property type="term" value="F:metal ion binding"/>
    <property type="evidence" value="ECO:0007669"/>
    <property type="project" value="UniProtKB-KW"/>
</dbReference>
<evidence type="ECO:0000313" key="6">
    <source>
        <dbReference type="EMBL" id="MBB3810705.1"/>
    </source>
</evidence>
<keyword evidence="4" id="KW-0460">Magnesium</keyword>
<evidence type="ECO:0000256" key="1">
    <source>
        <dbReference type="ARBA" id="ARBA00001946"/>
    </source>
</evidence>
<dbReference type="InterPro" id="IPR015797">
    <property type="entry name" value="NUDIX_hydrolase-like_dom_sf"/>
</dbReference>
<dbReference type="InterPro" id="IPR047198">
    <property type="entry name" value="DDP-like_NUDIX"/>
</dbReference>
<dbReference type="PANTHER" id="PTHR12629:SF0">
    <property type="entry name" value="DIPHOSPHOINOSITOL-POLYPHOSPHATE DIPHOSPHATASE"/>
    <property type="match status" value="1"/>
</dbReference>
<evidence type="ECO:0000313" key="7">
    <source>
        <dbReference type="Proteomes" id="UP000537592"/>
    </source>
</evidence>
<dbReference type="InterPro" id="IPR000086">
    <property type="entry name" value="NUDIX_hydrolase_dom"/>
</dbReference>
<dbReference type="PANTHER" id="PTHR12629">
    <property type="entry name" value="DIPHOSPHOINOSITOL POLYPHOSPHATE PHOSPHOHYDROLASE"/>
    <property type="match status" value="1"/>
</dbReference>
<accession>A0A7W5Z6F3</accession>
<feature type="domain" description="Nudix hydrolase" evidence="5">
    <location>
        <begin position="7"/>
        <end position="140"/>
    </location>
</feature>
<dbReference type="RefSeq" id="WP_246375019.1">
    <property type="nucleotide sequence ID" value="NZ_JACICC010000007.1"/>
</dbReference>
<keyword evidence="3" id="KW-0378">Hydrolase</keyword>
<evidence type="ECO:0000256" key="3">
    <source>
        <dbReference type="ARBA" id="ARBA00022801"/>
    </source>
</evidence>
<comment type="caution">
    <text evidence="6">The sequence shown here is derived from an EMBL/GenBank/DDBJ whole genome shotgun (WGS) entry which is preliminary data.</text>
</comment>
<sequence>MEKKKSGYRRQFGALPLRMDDDGRMQVMMITSRETRRWIVPKGWPIKGLSGSQTAAREAREEAGVIGVTGKNPVGAYLYDKRLKDGGSTRCYVELYPLWVMDSAPEWLEASQREIEWLPVDRAAERAGDASLGHLLRAVSDRGLPRSSHKLYRKAQKARR</sequence>
<protein>
    <submittedName>
        <fullName evidence="6">8-oxo-dGTP pyrophosphatase MutT (NUDIX family)</fullName>
    </submittedName>
</protein>
<dbReference type="SUPFAM" id="SSF55811">
    <property type="entry name" value="Nudix"/>
    <property type="match status" value="1"/>
</dbReference>
<gene>
    <name evidence="6" type="ORF">FHS81_002807</name>
</gene>
<comment type="cofactor">
    <cofactor evidence="1">
        <name>Mg(2+)</name>
        <dbReference type="ChEBI" id="CHEBI:18420"/>
    </cofactor>
</comment>
<evidence type="ECO:0000256" key="2">
    <source>
        <dbReference type="ARBA" id="ARBA00022723"/>
    </source>
</evidence>
<keyword evidence="7" id="KW-1185">Reference proteome</keyword>
<dbReference type="Gene3D" id="3.90.79.10">
    <property type="entry name" value="Nucleoside Triphosphate Pyrophosphohydrolase"/>
    <property type="match status" value="1"/>
</dbReference>
<dbReference type="GO" id="GO:0016462">
    <property type="term" value="F:pyrophosphatase activity"/>
    <property type="evidence" value="ECO:0007669"/>
    <property type="project" value="InterPro"/>
</dbReference>
<dbReference type="PROSITE" id="PS51462">
    <property type="entry name" value="NUDIX"/>
    <property type="match status" value="1"/>
</dbReference>
<dbReference type="GO" id="GO:0005737">
    <property type="term" value="C:cytoplasm"/>
    <property type="evidence" value="ECO:0007669"/>
    <property type="project" value="TreeGrafter"/>
</dbReference>
<keyword evidence="2" id="KW-0479">Metal-binding</keyword>
<dbReference type="CDD" id="cd04666">
    <property type="entry name" value="NUDIX_DIPP2_like_Nudt4"/>
    <property type="match status" value="1"/>
</dbReference>